<feature type="region of interest" description="Disordered" evidence="1">
    <location>
        <begin position="255"/>
        <end position="275"/>
    </location>
</feature>
<protein>
    <submittedName>
        <fullName evidence="2">Uncharacterized protein</fullName>
    </submittedName>
</protein>
<dbReference type="AlphaFoldDB" id="A0AA40HNS9"/>
<feature type="compositionally biased region" description="Pro residues" evidence="1">
    <location>
        <begin position="58"/>
        <end position="69"/>
    </location>
</feature>
<organism evidence="2 3">
    <name type="scientific">Cnephaeus nilssonii</name>
    <name type="common">Northern bat</name>
    <name type="synonym">Eptesicus nilssonii</name>
    <dbReference type="NCBI Taxonomy" id="3371016"/>
    <lineage>
        <taxon>Eukaryota</taxon>
        <taxon>Metazoa</taxon>
        <taxon>Chordata</taxon>
        <taxon>Craniata</taxon>
        <taxon>Vertebrata</taxon>
        <taxon>Euteleostomi</taxon>
        <taxon>Mammalia</taxon>
        <taxon>Eutheria</taxon>
        <taxon>Laurasiatheria</taxon>
        <taxon>Chiroptera</taxon>
        <taxon>Yangochiroptera</taxon>
        <taxon>Vespertilionidae</taxon>
        <taxon>Cnephaeus</taxon>
    </lineage>
</organism>
<evidence type="ECO:0000313" key="3">
    <source>
        <dbReference type="Proteomes" id="UP001177744"/>
    </source>
</evidence>
<comment type="caution">
    <text evidence="2">The sequence shown here is derived from an EMBL/GenBank/DDBJ whole genome shotgun (WGS) entry which is preliminary data.</text>
</comment>
<feature type="compositionally biased region" description="Basic and acidic residues" evidence="1">
    <location>
        <begin position="259"/>
        <end position="275"/>
    </location>
</feature>
<dbReference type="Proteomes" id="UP001177744">
    <property type="component" value="Unassembled WGS sequence"/>
</dbReference>
<gene>
    <name evidence="2" type="ORF">QTO34_005575</name>
</gene>
<name>A0AA40HNS9_CNENI</name>
<proteinExistence type="predicted"/>
<keyword evidence="3" id="KW-1185">Reference proteome</keyword>
<feature type="compositionally biased region" description="Polar residues" evidence="1">
    <location>
        <begin position="35"/>
        <end position="55"/>
    </location>
</feature>
<evidence type="ECO:0000256" key="1">
    <source>
        <dbReference type="SAM" id="MobiDB-lite"/>
    </source>
</evidence>
<accession>A0AA40HNS9</accession>
<evidence type="ECO:0000313" key="2">
    <source>
        <dbReference type="EMBL" id="KAK1334568.1"/>
    </source>
</evidence>
<reference evidence="2" key="1">
    <citation type="submission" date="2023-06" db="EMBL/GenBank/DDBJ databases">
        <title>Reference genome for the Northern bat (Eptesicus nilssonii), a most northern bat species.</title>
        <authorList>
            <person name="Laine V.N."/>
            <person name="Pulliainen A.T."/>
            <person name="Lilley T.M."/>
        </authorList>
    </citation>
    <scope>NUCLEOTIDE SEQUENCE</scope>
    <source>
        <strain evidence="2">BLF_Eptnil</strain>
        <tissue evidence="2">Kidney</tissue>
    </source>
</reference>
<dbReference type="EMBL" id="JAULJE010000015">
    <property type="protein sequence ID" value="KAK1334568.1"/>
    <property type="molecule type" value="Genomic_DNA"/>
</dbReference>
<sequence>MHPGSAQPASNIKGKMGKSRAGEYNGECPGRPRSVSCSNSVWTEQTQGPLLQPQATVLPPPSEPPPGPANTPGFFYLNSSWRLRPTTWPTHIWGPPHLPLSGRLFHLDDVSEGVGRFFLRRAEASQGEWAKLRTVTAALALERNLTQTLGSCGPRFSARRPRLCDFLQNHFRAGLGEYPLRKAHPQAGLGALGAQRPLRGPSASPAHSHSVEGHFGWGTGTGMAGAELWVCAPQQLQFPVSAMHPRNPSLLRQAHCQGRSREETGGKEERLSRETPEIRNTLQKSKTGKICKKLAASSVSCRLSILRESFAV</sequence>
<feature type="region of interest" description="Disordered" evidence="1">
    <location>
        <begin position="1"/>
        <end position="71"/>
    </location>
</feature>